<dbReference type="Proteomes" id="UP000023152">
    <property type="component" value="Unassembled WGS sequence"/>
</dbReference>
<gene>
    <name evidence="1" type="ORF">RFI_38318</name>
</gene>
<dbReference type="AlphaFoldDB" id="X6LC93"/>
<sequence>MCTATDLLLDVRNNQQQTQTKQTNKQNGQQQALITYVAKFTSDNGNPLPVLNTGDIRSAKSFALSKNTLFFVRS</sequence>
<evidence type="ECO:0000313" key="1">
    <source>
        <dbReference type="EMBL" id="ETN99163.1"/>
    </source>
</evidence>
<keyword evidence="2" id="KW-1185">Reference proteome</keyword>
<reference evidence="1 2" key="1">
    <citation type="journal article" date="2013" name="Curr. Biol.">
        <title>The Genome of the Foraminiferan Reticulomyxa filosa.</title>
        <authorList>
            <person name="Glockner G."/>
            <person name="Hulsmann N."/>
            <person name="Schleicher M."/>
            <person name="Noegel A.A."/>
            <person name="Eichinger L."/>
            <person name="Gallinger C."/>
            <person name="Pawlowski J."/>
            <person name="Sierra R."/>
            <person name="Euteneuer U."/>
            <person name="Pillet L."/>
            <person name="Moustafa A."/>
            <person name="Platzer M."/>
            <person name="Groth M."/>
            <person name="Szafranski K."/>
            <person name="Schliwa M."/>
        </authorList>
    </citation>
    <scope>NUCLEOTIDE SEQUENCE [LARGE SCALE GENOMIC DNA]</scope>
</reference>
<organism evidence="1 2">
    <name type="scientific">Reticulomyxa filosa</name>
    <dbReference type="NCBI Taxonomy" id="46433"/>
    <lineage>
        <taxon>Eukaryota</taxon>
        <taxon>Sar</taxon>
        <taxon>Rhizaria</taxon>
        <taxon>Retaria</taxon>
        <taxon>Foraminifera</taxon>
        <taxon>Monothalamids</taxon>
        <taxon>Reticulomyxidae</taxon>
        <taxon>Reticulomyxa</taxon>
    </lineage>
</organism>
<evidence type="ECO:0000313" key="2">
    <source>
        <dbReference type="Proteomes" id="UP000023152"/>
    </source>
</evidence>
<protein>
    <submittedName>
        <fullName evidence="1">Uncharacterized protein</fullName>
    </submittedName>
</protein>
<name>X6LC93_RETFI</name>
<comment type="caution">
    <text evidence="1">The sequence shown here is derived from an EMBL/GenBank/DDBJ whole genome shotgun (WGS) entry which is preliminary data.</text>
</comment>
<proteinExistence type="predicted"/>
<dbReference type="EMBL" id="ASPP01044719">
    <property type="protein sequence ID" value="ETN99163.1"/>
    <property type="molecule type" value="Genomic_DNA"/>
</dbReference>
<accession>X6LC93</accession>